<dbReference type="PANTHER" id="PTHR24148:SF78">
    <property type="entry name" value="HETEROKARYON INCOMPATIBILITY DOMAIN-CONTAINING PROTEIN"/>
    <property type="match status" value="1"/>
</dbReference>
<sequence length="754" mass="84249">MAPEGPQPSYSRRRGEEAERKPEEGRSLRTTPLYVETPMCGARSRMTANPPAPLTTNAAGMIEGQAFKAETTGKRASSASPISCALSAYCYSPLPEGHIRLLRLMPHREERAPIQCQLFDYPLLNSGKGIHLYEALSYTWGSSKNPQSIRIDNGYILVTPNLHVALKRLRDCSLERIVWVDAICINQNDKEEKGQQVQSMVEIYAKASRVVVWLEEATADSGKVHGGATTDSDGALEKLSVVAHVQPTKSLDDETNQQAMGLLLQRSWFQRIWVLQEVAAARHVLIMCHSADIDGYAFFSRLNKSTLASQDPETQSLIPSVAYLIKDAIFRPKSATSRLNRFSLDIRPLGELMDMYHNRKATDRRDKVYALLGMSSDDDIPDDLSPNYKILWKELFCRLVKFLLGEQATVETWEEKEIAVIRSKGCILGEVSTGDSDVCITSKYTPGYLGQKNWSWAQHATAKSIRKGDVVCQLQGASKPTIIRLYDDYCAVIAIAVTPTDDKRIVGLDIDRPGVLPLAFPHDFLLVWDWEESWDMPGDEVYESLMSRRVPKEAKAELESYLDKAASLRNMGLMLGDWQKYEEAEEKLQKAINAHKRASGKELSHTVEAMDNLARMYGGGDWKKAKKLGEMADLLQRRGDYTQITDGVMIRMAGSFCQELMTLLLDWREDEVQITEGVVKAAAGNEWNGKEVMALLLDRRGSEVKITEGVVKAAAANGGSGKEVMALLLDQRGDEITITEEWPRQRQHAAKTAT</sequence>
<dbReference type="PANTHER" id="PTHR24148">
    <property type="entry name" value="ANKYRIN REPEAT DOMAIN-CONTAINING PROTEIN 39 HOMOLOG-RELATED"/>
    <property type="match status" value="1"/>
</dbReference>
<evidence type="ECO:0000313" key="3">
    <source>
        <dbReference type="EMBL" id="KAF5257132.1"/>
    </source>
</evidence>
<feature type="compositionally biased region" description="Basic and acidic residues" evidence="1">
    <location>
        <begin position="13"/>
        <end position="27"/>
    </location>
</feature>
<dbReference type="EMBL" id="JAAFOW010002410">
    <property type="protein sequence ID" value="KAF5257132.1"/>
    <property type="molecule type" value="Genomic_DNA"/>
</dbReference>
<gene>
    <name evidence="3" type="ORF">FOXYS1_12356</name>
</gene>
<dbReference type="Pfam" id="PF06985">
    <property type="entry name" value="HET"/>
    <property type="match status" value="1"/>
</dbReference>
<protein>
    <recommendedName>
        <fullName evidence="2">Heterokaryon incompatibility domain-containing protein</fullName>
    </recommendedName>
</protein>
<dbReference type="InterPro" id="IPR055530">
    <property type="entry name" value="DUF7104"/>
</dbReference>
<dbReference type="Proteomes" id="UP000558688">
    <property type="component" value="Unassembled WGS sequence"/>
</dbReference>
<dbReference type="InterPro" id="IPR010730">
    <property type="entry name" value="HET"/>
</dbReference>
<evidence type="ECO:0000256" key="1">
    <source>
        <dbReference type="SAM" id="MobiDB-lite"/>
    </source>
</evidence>
<accession>A0A8H5A3Y1</accession>
<feature type="domain" description="Heterokaryon incompatibility" evidence="2">
    <location>
        <begin position="133"/>
        <end position="277"/>
    </location>
</feature>
<dbReference type="Pfam" id="PF13424">
    <property type="entry name" value="TPR_12"/>
    <property type="match status" value="1"/>
</dbReference>
<dbReference type="Pfam" id="PF23397">
    <property type="entry name" value="DUF7104"/>
    <property type="match status" value="4"/>
</dbReference>
<dbReference type="Gene3D" id="1.20.5.340">
    <property type="match status" value="2"/>
</dbReference>
<evidence type="ECO:0000259" key="2">
    <source>
        <dbReference type="Pfam" id="PF06985"/>
    </source>
</evidence>
<feature type="region of interest" description="Disordered" evidence="1">
    <location>
        <begin position="1"/>
        <end position="31"/>
    </location>
</feature>
<reference evidence="3" key="1">
    <citation type="submission" date="2020-02" db="EMBL/GenBank/DDBJ databases">
        <title>Identification and distribution of gene clusters putatively required for synthesis of sphingolipid metabolism inhibitors in phylogenetically diverse species of the filamentous fungus Fusarium.</title>
        <authorList>
            <person name="Kim H.-S."/>
            <person name="Busman M."/>
            <person name="Brown D.W."/>
            <person name="Divon H."/>
            <person name="Uhlig S."/>
            <person name="Proctor R.H."/>
        </authorList>
    </citation>
    <scope>NUCLEOTIDE SEQUENCE [LARGE SCALE GENOMIC DNA]</scope>
    <source>
        <strain evidence="3">NRRL 39464</strain>
    </source>
</reference>
<evidence type="ECO:0000313" key="4">
    <source>
        <dbReference type="Proteomes" id="UP000558688"/>
    </source>
</evidence>
<dbReference type="AlphaFoldDB" id="A0A8H5A3Y1"/>
<dbReference type="InterPro" id="IPR052895">
    <property type="entry name" value="HetReg/Transcr_Mod"/>
</dbReference>
<name>A0A8H5A3Y1_FUSOX</name>
<organism evidence="3 4">
    <name type="scientific">Fusarium oxysporum</name>
    <name type="common">Fusarium vascular wilt</name>
    <dbReference type="NCBI Taxonomy" id="5507"/>
    <lineage>
        <taxon>Eukaryota</taxon>
        <taxon>Fungi</taxon>
        <taxon>Dikarya</taxon>
        <taxon>Ascomycota</taxon>
        <taxon>Pezizomycotina</taxon>
        <taxon>Sordariomycetes</taxon>
        <taxon>Hypocreomycetidae</taxon>
        <taxon>Hypocreales</taxon>
        <taxon>Nectriaceae</taxon>
        <taxon>Fusarium</taxon>
        <taxon>Fusarium oxysporum species complex</taxon>
    </lineage>
</organism>
<comment type="caution">
    <text evidence="3">The sequence shown here is derived from an EMBL/GenBank/DDBJ whole genome shotgun (WGS) entry which is preliminary data.</text>
</comment>
<proteinExistence type="predicted"/>